<dbReference type="InterPro" id="IPR014710">
    <property type="entry name" value="RmlC-like_jellyroll"/>
</dbReference>
<reference evidence="3 4" key="1">
    <citation type="journal article" date="2013" name="Genome Biol.">
        <title>The genome sequence of the most widely cultivated cacao type and its use to identify candidate genes regulating pod color.</title>
        <authorList>
            <person name="Motamayor J.C."/>
            <person name="Mockaitis K."/>
            <person name="Schmutz J."/>
            <person name="Haiminen N."/>
            <person name="Iii D.L."/>
            <person name="Cornejo O."/>
            <person name="Findley S.D."/>
            <person name="Zheng P."/>
            <person name="Utro F."/>
            <person name="Royaert S."/>
            <person name="Saski C."/>
            <person name="Jenkins J."/>
            <person name="Podicheti R."/>
            <person name="Zhao M."/>
            <person name="Scheffler B.E."/>
            <person name="Stack J.C."/>
            <person name="Feltus F.A."/>
            <person name="Mustiga G.M."/>
            <person name="Amores F."/>
            <person name="Phillips W."/>
            <person name="Marelli J.P."/>
            <person name="May G.D."/>
            <person name="Shapiro H."/>
            <person name="Ma J."/>
            <person name="Bustamante C.D."/>
            <person name="Schnell R.J."/>
            <person name="Main D."/>
            <person name="Gilbert D."/>
            <person name="Parida L."/>
            <person name="Kuhn D.N."/>
        </authorList>
    </citation>
    <scope>NUCLEOTIDE SEQUENCE [LARGE SCALE GENOMIC DNA]</scope>
    <source>
        <strain evidence="4">cv. Matina 1-6</strain>
    </source>
</reference>
<dbReference type="Pfam" id="PF00190">
    <property type="entry name" value="Cupin_1"/>
    <property type="match status" value="1"/>
</dbReference>
<dbReference type="STRING" id="3641.A0A061F1J1"/>
<gene>
    <name evidence="3" type="ORF">TCM_026067</name>
</gene>
<dbReference type="AlphaFoldDB" id="A0A061F1J1"/>
<feature type="domain" description="Cupin type-1" evidence="2">
    <location>
        <begin position="167"/>
        <end position="212"/>
    </location>
</feature>
<keyword evidence="4" id="KW-1185">Reference proteome</keyword>
<dbReference type="Gramene" id="EOY10768">
    <property type="protein sequence ID" value="EOY10768"/>
    <property type="gene ID" value="TCM_026067"/>
</dbReference>
<dbReference type="SUPFAM" id="SSF51182">
    <property type="entry name" value="RmlC-like cupins"/>
    <property type="match status" value="1"/>
</dbReference>
<dbReference type="InterPro" id="IPR006045">
    <property type="entry name" value="Cupin_1"/>
</dbReference>
<proteinExistence type="predicted"/>
<keyword evidence="1" id="KW-0732">Signal</keyword>
<evidence type="ECO:0000256" key="1">
    <source>
        <dbReference type="ARBA" id="ARBA00022729"/>
    </source>
</evidence>
<organism evidence="3 4">
    <name type="scientific">Theobroma cacao</name>
    <name type="common">Cacao</name>
    <name type="synonym">Cocoa</name>
    <dbReference type="NCBI Taxonomy" id="3641"/>
    <lineage>
        <taxon>Eukaryota</taxon>
        <taxon>Viridiplantae</taxon>
        <taxon>Streptophyta</taxon>
        <taxon>Embryophyta</taxon>
        <taxon>Tracheophyta</taxon>
        <taxon>Spermatophyta</taxon>
        <taxon>Magnoliopsida</taxon>
        <taxon>eudicotyledons</taxon>
        <taxon>Gunneridae</taxon>
        <taxon>Pentapetalae</taxon>
        <taxon>rosids</taxon>
        <taxon>malvids</taxon>
        <taxon>Malvales</taxon>
        <taxon>Malvaceae</taxon>
        <taxon>Byttnerioideae</taxon>
        <taxon>Theobroma</taxon>
    </lineage>
</organism>
<protein>
    <recommendedName>
        <fullName evidence="2">Cupin type-1 domain-containing protein</fullName>
    </recommendedName>
</protein>
<dbReference type="HOGENOM" id="CLU_1268861_0_0_1"/>
<dbReference type="EMBL" id="CM001883">
    <property type="protein sequence ID" value="EOY10768.1"/>
    <property type="molecule type" value="Genomic_DNA"/>
</dbReference>
<sequence length="218" mass="25269">MIRRTIAGMKILKMIFKESLCFDVETECLMPMPMREPIRWYNGFRYFGESRGYLHLVIGRKPAWRLIFRIYEMLVDYSDWFIKYRIDLEAEMQSFNLIPSYRNYNTFCLVVRSDDDKGDSVVAVLESGMTLYYNFRDEEMEDYQVVRGISLVNYVLSPTIIDLGFLAVALAALSSQNPGVITIAINAVFGSDPAINPDLLAKAFKLDRKMVKNLQSKF</sequence>
<accession>A0A061F1J1</accession>
<name>A0A061F1J1_THECC</name>
<dbReference type="Gene3D" id="2.60.120.10">
    <property type="entry name" value="Jelly Rolls"/>
    <property type="match status" value="1"/>
</dbReference>
<evidence type="ECO:0000259" key="2">
    <source>
        <dbReference type="Pfam" id="PF00190"/>
    </source>
</evidence>
<dbReference type="InterPro" id="IPR011051">
    <property type="entry name" value="RmlC_Cupin_sf"/>
</dbReference>
<evidence type="ECO:0000313" key="4">
    <source>
        <dbReference type="Proteomes" id="UP000026915"/>
    </source>
</evidence>
<dbReference type="Proteomes" id="UP000026915">
    <property type="component" value="Chromosome 5"/>
</dbReference>
<dbReference type="InParanoid" id="A0A061F1J1"/>
<evidence type="ECO:0000313" key="3">
    <source>
        <dbReference type="EMBL" id="EOY10768.1"/>
    </source>
</evidence>
<dbReference type="PANTHER" id="PTHR31238">
    <property type="entry name" value="GERMIN-LIKE PROTEIN SUBFAMILY 3 MEMBER 3"/>
    <property type="match status" value="1"/>
</dbReference>